<sequence>MPKAPIILKYFLTIGSVSIKSKANDSKIKFPYEIAVLS</sequence>
<gene>
    <name evidence="1" type="ORF">LEP1GSC179_2528</name>
</gene>
<organism evidence="1 2">
    <name type="scientific">Leptospira santarosai str. MOR084</name>
    <dbReference type="NCBI Taxonomy" id="1049984"/>
    <lineage>
        <taxon>Bacteria</taxon>
        <taxon>Pseudomonadati</taxon>
        <taxon>Spirochaetota</taxon>
        <taxon>Spirochaetia</taxon>
        <taxon>Leptospirales</taxon>
        <taxon>Leptospiraceae</taxon>
        <taxon>Leptospira</taxon>
    </lineage>
</organism>
<dbReference type="EMBL" id="AHON02000051">
    <property type="protein sequence ID" value="EKO33458.1"/>
    <property type="molecule type" value="Genomic_DNA"/>
</dbReference>
<accession>A0A0E2BDM7</accession>
<evidence type="ECO:0000313" key="2">
    <source>
        <dbReference type="Proteomes" id="UP000006329"/>
    </source>
</evidence>
<proteinExistence type="predicted"/>
<dbReference type="Proteomes" id="UP000006329">
    <property type="component" value="Unassembled WGS sequence"/>
</dbReference>
<comment type="caution">
    <text evidence="1">The sequence shown here is derived from an EMBL/GenBank/DDBJ whole genome shotgun (WGS) entry which is preliminary data.</text>
</comment>
<keyword evidence="2" id="KW-1185">Reference proteome</keyword>
<name>A0A0E2BDM7_9LEPT</name>
<protein>
    <submittedName>
        <fullName evidence="1">Uncharacterized protein</fullName>
    </submittedName>
</protein>
<evidence type="ECO:0000313" key="1">
    <source>
        <dbReference type="EMBL" id="EKO33458.1"/>
    </source>
</evidence>
<dbReference type="AlphaFoldDB" id="A0A0E2BDM7"/>
<reference evidence="1" key="1">
    <citation type="submission" date="2012-10" db="EMBL/GenBank/DDBJ databases">
        <authorList>
            <person name="Harkins D.M."/>
            <person name="Durkin A.S."/>
            <person name="Brinkac L.M."/>
            <person name="Haft D.H."/>
            <person name="Selengut J.D."/>
            <person name="Sanka R."/>
            <person name="DePew J."/>
            <person name="Purushe J."/>
            <person name="Matthias M.A."/>
            <person name="Vinetz J.M."/>
            <person name="Sutton G.G."/>
            <person name="Nierman W.C."/>
            <person name="Fouts D.E."/>
        </authorList>
    </citation>
    <scope>NUCLEOTIDE SEQUENCE [LARGE SCALE GENOMIC DNA]</scope>
    <source>
        <strain evidence="1">MOR084</strain>
    </source>
</reference>